<evidence type="ECO:0000256" key="2">
    <source>
        <dbReference type="ARBA" id="ARBA00022801"/>
    </source>
</evidence>
<dbReference type="InterPro" id="IPR029058">
    <property type="entry name" value="AB_hydrolase_fold"/>
</dbReference>
<keyword evidence="7" id="KW-1185">Reference proteome</keyword>
<gene>
    <name evidence="6" type="ORF">RM780_15945</name>
</gene>
<evidence type="ECO:0000256" key="3">
    <source>
        <dbReference type="SAM" id="MobiDB-lite"/>
    </source>
</evidence>
<comment type="similarity">
    <text evidence="1">Belongs to the AB hydrolase superfamily.</text>
</comment>
<feature type="domain" description="PET hydrolase/cutinase-like" evidence="5">
    <location>
        <begin position="45"/>
        <end position="302"/>
    </location>
</feature>
<dbReference type="Gene3D" id="3.40.50.1820">
    <property type="entry name" value="alpha/beta hydrolase"/>
    <property type="match status" value="1"/>
</dbReference>
<evidence type="ECO:0000256" key="4">
    <source>
        <dbReference type="SAM" id="SignalP"/>
    </source>
</evidence>
<evidence type="ECO:0000259" key="5">
    <source>
        <dbReference type="Pfam" id="PF12740"/>
    </source>
</evidence>
<feature type="region of interest" description="Disordered" evidence="3">
    <location>
        <begin position="42"/>
        <end position="61"/>
    </location>
</feature>
<accession>A0ABU2LAB6</accession>
<dbReference type="RefSeq" id="WP_311631393.1">
    <property type="nucleotide sequence ID" value="NZ_JAVREN010000022.1"/>
</dbReference>
<dbReference type="PANTHER" id="PTHR22946:SF9">
    <property type="entry name" value="POLYKETIDE TRANSFERASE AF380"/>
    <property type="match status" value="1"/>
</dbReference>
<name>A0ABU2LAB6_9ACTN</name>
<dbReference type="GO" id="GO:0016787">
    <property type="term" value="F:hydrolase activity"/>
    <property type="evidence" value="ECO:0007669"/>
    <property type="project" value="UniProtKB-KW"/>
</dbReference>
<dbReference type="EMBL" id="JAVREN010000022">
    <property type="protein sequence ID" value="MDT0308442.1"/>
    <property type="molecule type" value="Genomic_DNA"/>
</dbReference>
<keyword evidence="2 6" id="KW-0378">Hydrolase</keyword>
<feature type="chain" id="PRO_5046196015" evidence="4">
    <location>
        <begin position="23"/>
        <end position="304"/>
    </location>
</feature>
<dbReference type="Proteomes" id="UP001183388">
    <property type="component" value="Unassembled WGS sequence"/>
</dbReference>
<evidence type="ECO:0000313" key="6">
    <source>
        <dbReference type="EMBL" id="MDT0308442.1"/>
    </source>
</evidence>
<evidence type="ECO:0000256" key="1">
    <source>
        <dbReference type="ARBA" id="ARBA00008645"/>
    </source>
</evidence>
<dbReference type="SUPFAM" id="SSF53474">
    <property type="entry name" value="alpha/beta-Hydrolases"/>
    <property type="match status" value="1"/>
</dbReference>
<dbReference type="Pfam" id="PF12740">
    <property type="entry name" value="PETase"/>
    <property type="match status" value="1"/>
</dbReference>
<protein>
    <submittedName>
        <fullName evidence="6">Dienelactone hydrolase family protein</fullName>
    </submittedName>
</protein>
<organism evidence="6 7">
    <name type="scientific">Streptomyces boetiae</name>
    <dbReference type="NCBI Taxonomy" id="3075541"/>
    <lineage>
        <taxon>Bacteria</taxon>
        <taxon>Bacillati</taxon>
        <taxon>Actinomycetota</taxon>
        <taxon>Actinomycetes</taxon>
        <taxon>Kitasatosporales</taxon>
        <taxon>Streptomycetaceae</taxon>
        <taxon>Streptomyces</taxon>
    </lineage>
</organism>
<dbReference type="InterPro" id="IPR050261">
    <property type="entry name" value="FrsA_esterase"/>
</dbReference>
<dbReference type="InterPro" id="IPR041127">
    <property type="entry name" value="PET_hydrolase/cutinase-like"/>
</dbReference>
<dbReference type="PANTHER" id="PTHR22946">
    <property type="entry name" value="DIENELACTONE HYDROLASE DOMAIN-CONTAINING PROTEIN-RELATED"/>
    <property type="match status" value="1"/>
</dbReference>
<keyword evidence="4" id="KW-0732">Signal</keyword>
<evidence type="ECO:0000313" key="7">
    <source>
        <dbReference type="Proteomes" id="UP001183388"/>
    </source>
</evidence>
<reference evidence="7" key="1">
    <citation type="submission" date="2023-07" db="EMBL/GenBank/DDBJ databases">
        <title>30 novel species of actinomycetes from the DSMZ collection.</title>
        <authorList>
            <person name="Nouioui I."/>
        </authorList>
    </citation>
    <scope>NUCLEOTIDE SEQUENCE [LARGE SCALE GENOMIC DNA]</scope>
    <source>
        <strain evidence="7">DSM 44917</strain>
    </source>
</reference>
<feature type="signal peptide" evidence="4">
    <location>
        <begin position="1"/>
        <end position="22"/>
    </location>
</feature>
<proteinExistence type="inferred from homology"/>
<sequence length="304" mass="32360">MAHGNRKTRRAAVALPLVAALAPGGILLNAGGAAVATEERAPGAAAEHQFRRGPDPTAESVANADGPFEVERVTVPRGNGFGGGTIHYPADSSQGDFGGIAISPGFMSPQFLMGWYGPMFASHGFVTIVIDTSTVADPPDSRADQLQAALDYLTTQSEVRDRVDPDRLAVAGHSMGGGGALRAAANNPDLQAAIPLEPWHLTNAWQEVTVPTMIVGGQFDFVAPVAFHAESFYENLTAAPERAYLELAGGSHFDVFFPNRILTRYMVSWAKRYVDNDTRYEQFLCPAPAPGNGISEYRESCPTG</sequence>
<comment type="caution">
    <text evidence="6">The sequence shown here is derived from an EMBL/GenBank/DDBJ whole genome shotgun (WGS) entry which is preliminary data.</text>
</comment>